<keyword evidence="1" id="KW-0812">Transmembrane</keyword>
<dbReference type="EMBL" id="JBAPLV010000001">
    <property type="protein sequence ID" value="MEI4277167.1"/>
    <property type="molecule type" value="Genomic_DNA"/>
</dbReference>
<dbReference type="Proteomes" id="UP001373496">
    <property type="component" value="Unassembled WGS sequence"/>
</dbReference>
<feature type="transmembrane region" description="Helical" evidence="1">
    <location>
        <begin position="211"/>
        <end position="232"/>
    </location>
</feature>
<evidence type="ECO:0000313" key="3">
    <source>
        <dbReference type="Proteomes" id="UP001373496"/>
    </source>
</evidence>
<accession>A0ABU8E0V2</accession>
<keyword evidence="3" id="KW-1185">Reference proteome</keyword>
<keyword evidence="1" id="KW-1133">Transmembrane helix</keyword>
<feature type="transmembrane region" description="Helical" evidence="1">
    <location>
        <begin position="143"/>
        <end position="164"/>
    </location>
</feature>
<proteinExistence type="predicted"/>
<feature type="transmembrane region" description="Helical" evidence="1">
    <location>
        <begin position="90"/>
        <end position="108"/>
    </location>
</feature>
<name>A0ABU8E0V2_9ACTN</name>
<organism evidence="2 3">
    <name type="scientific">Klenkia terrae</name>
    <dbReference type="NCBI Taxonomy" id="1052259"/>
    <lineage>
        <taxon>Bacteria</taxon>
        <taxon>Bacillati</taxon>
        <taxon>Actinomycetota</taxon>
        <taxon>Actinomycetes</taxon>
        <taxon>Geodermatophilales</taxon>
        <taxon>Geodermatophilaceae</taxon>
        <taxon>Klenkia</taxon>
    </lineage>
</organism>
<evidence type="ECO:0008006" key="4">
    <source>
        <dbReference type="Google" id="ProtNLM"/>
    </source>
</evidence>
<gene>
    <name evidence="2" type="ORF">UXQ13_01710</name>
</gene>
<comment type="caution">
    <text evidence="2">The sequence shown here is derived from an EMBL/GenBank/DDBJ whole genome shotgun (WGS) entry which is preliminary data.</text>
</comment>
<feature type="transmembrane region" description="Helical" evidence="1">
    <location>
        <begin position="59"/>
        <end position="78"/>
    </location>
</feature>
<feature type="transmembrane region" description="Helical" evidence="1">
    <location>
        <begin position="179"/>
        <end position="199"/>
    </location>
</feature>
<dbReference type="RefSeq" id="WP_336391694.1">
    <property type="nucleotide sequence ID" value="NZ_JBAPLV010000001.1"/>
</dbReference>
<feature type="transmembrane region" description="Helical" evidence="1">
    <location>
        <begin position="238"/>
        <end position="258"/>
    </location>
</feature>
<reference evidence="2 3" key="1">
    <citation type="submission" date="2024-03" db="EMBL/GenBank/DDBJ databases">
        <title>Draft genome sequence of Klenkia terrae.</title>
        <authorList>
            <person name="Duangmal K."/>
            <person name="Chantavorakit T."/>
        </authorList>
    </citation>
    <scope>NUCLEOTIDE SEQUENCE [LARGE SCALE GENOMIC DNA]</scope>
    <source>
        <strain evidence="2 3">JCM 17786</strain>
    </source>
</reference>
<protein>
    <recommendedName>
        <fullName evidence="4">Integral membrane protein</fullName>
    </recommendedName>
</protein>
<sequence>MILAVVALAGAVLCYGVAGDRLSVGAQAVGPTLRSRAWWTGTGLQAGAFLLALVARRELPLLVVQSAIVAALAVTAVLQRLTGTRRWGRGEVLAVVGTIAGLALLSAATLTGPAVVRGGAVLGWLAAGLLVAVVGVLLPPSTWVAGTLAGIAFSVGAVGARVLVSELPTRWWQVWELPASSWLAGGLTAGGLLLGQLHLTRGLTGAPAVPVLAIMYVVSTIAPAAVGHWLLAEGVRPGWGIPAVAGCALALVAAVRLLGTGREQAAPAPG</sequence>
<evidence type="ECO:0000256" key="1">
    <source>
        <dbReference type="SAM" id="Phobius"/>
    </source>
</evidence>
<evidence type="ECO:0000313" key="2">
    <source>
        <dbReference type="EMBL" id="MEI4277167.1"/>
    </source>
</evidence>
<keyword evidence="1" id="KW-0472">Membrane</keyword>
<feature type="transmembrane region" description="Helical" evidence="1">
    <location>
        <begin position="114"/>
        <end position="138"/>
    </location>
</feature>